<dbReference type="Proteomes" id="UP000035337">
    <property type="component" value="Chromosome"/>
</dbReference>
<evidence type="ECO:0000313" key="3">
    <source>
        <dbReference type="EMBL" id="AKL98529.1"/>
    </source>
</evidence>
<dbReference type="EMBL" id="CP009498">
    <property type="protein sequence ID" value="AKL98529.1"/>
    <property type="molecule type" value="Genomic_DNA"/>
</dbReference>
<protein>
    <submittedName>
        <fullName evidence="3">Bax domain-containing protein</fullName>
    </submittedName>
</protein>
<feature type="chain" id="PRO_5005186003" evidence="1">
    <location>
        <begin position="25"/>
        <end position="279"/>
    </location>
</feature>
<evidence type="ECO:0000313" key="4">
    <source>
        <dbReference type="Proteomes" id="UP000035337"/>
    </source>
</evidence>
<gene>
    <name evidence="3" type="ORF">Epro_1150</name>
</gene>
<dbReference type="STRING" id="1408281.Epro_1150"/>
<keyword evidence="1" id="KW-0732">Signal</keyword>
<dbReference type="AlphaFoldDB" id="A0A0G3WM42"/>
<keyword evidence="4" id="KW-1185">Reference proteome</keyword>
<accession>A0A0G3WM42</accession>
<dbReference type="InterPro" id="IPR002901">
    <property type="entry name" value="MGlyc_endo_b_GlcNAc-like_dom"/>
</dbReference>
<name>A0A0G3WM42_9BACT</name>
<dbReference type="Gene3D" id="1.10.530.10">
    <property type="match status" value="1"/>
</dbReference>
<organism evidence="3 4">
    <name type="scientific">Endomicrobium proavitum</name>
    <dbReference type="NCBI Taxonomy" id="1408281"/>
    <lineage>
        <taxon>Bacteria</taxon>
        <taxon>Pseudomonadati</taxon>
        <taxon>Elusimicrobiota</taxon>
        <taxon>Endomicrobiia</taxon>
        <taxon>Endomicrobiales</taxon>
        <taxon>Endomicrobiaceae</taxon>
        <taxon>Endomicrobium</taxon>
    </lineage>
</organism>
<dbReference type="Pfam" id="PF01832">
    <property type="entry name" value="Glucosaminidase"/>
    <property type="match status" value="1"/>
</dbReference>
<dbReference type="OrthoDB" id="9788155at2"/>
<evidence type="ECO:0000256" key="1">
    <source>
        <dbReference type="SAM" id="SignalP"/>
    </source>
</evidence>
<evidence type="ECO:0000259" key="2">
    <source>
        <dbReference type="Pfam" id="PF01832"/>
    </source>
</evidence>
<dbReference type="GO" id="GO:0004040">
    <property type="term" value="F:amidase activity"/>
    <property type="evidence" value="ECO:0007669"/>
    <property type="project" value="InterPro"/>
</dbReference>
<dbReference type="KEGG" id="epo:Epro_1150"/>
<feature type="signal peptide" evidence="1">
    <location>
        <begin position="1"/>
        <end position="24"/>
    </location>
</feature>
<dbReference type="InterPro" id="IPR053195">
    <property type="entry name" value="Bax-like"/>
</dbReference>
<dbReference type="RefSeq" id="WP_052571151.1">
    <property type="nucleotide sequence ID" value="NZ_CP009498.1"/>
</dbReference>
<feature type="domain" description="Mannosyl-glycoprotein endo-beta-N-acetylglucosamidase-like" evidence="2">
    <location>
        <begin position="138"/>
        <end position="269"/>
    </location>
</feature>
<dbReference type="PANTHER" id="PTHR40572:SF1">
    <property type="entry name" value="PROTEIN BAX"/>
    <property type="match status" value="1"/>
</dbReference>
<sequence length="279" mass="31980">MRYFSIAALFLVAGIFLFSCSSDKAQGAFVKVEHFKEMVELCKEHGLDAKVIRETKKAPRFFFKNLPQDFAKTENEQLRNEMFIHAIGPIILLANENIAKDREKLIKLSNQYSITSEEEEWLTALQKEYEAEHLSISELIERVDIVPVSLAIAQAAQESWWGTSRFALEGNAFFGEHINNTSGMLPKEHSKKITWSVKKFPSIYRSVRSYADKINRVDAYKELRDIRAAARKAGRPILGFELAQGLGHYSEQGDKYITYIQAVITKNNLEDLDRVRLVK</sequence>
<dbReference type="PROSITE" id="PS51257">
    <property type="entry name" value="PROKAR_LIPOPROTEIN"/>
    <property type="match status" value="1"/>
</dbReference>
<proteinExistence type="predicted"/>
<dbReference type="PANTHER" id="PTHR40572">
    <property type="entry name" value="PROTEIN BAX"/>
    <property type="match status" value="1"/>
</dbReference>
<reference evidence="3 4" key="1">
    <citation type="submission" date="2014-09" db="EMBL/GenBank/DDBJ databases">
        <title>Complete genome sequence of Endomicrobium proavitum.</title>
        <authorList>
            <person name="Zheng H."/>
        </authorList>
    </citation>
    <scope>NUCLEOTIDE SEQUENCE [LARGE SCALE GENOMIC DNA]</scope>
    <source>
        <strain evidence="3 4">Rsa215</strain>
    </source>
</reference>